<dbReference type="AlphaFoldDB" id="A0A0L0FNG6"/>
<accession>A0A0L0FNG6</accession>
<organism evidence="1 2">
    <name type="scientific">Sphaeroforma arctica JP610</name>
    <dbReference type="NCBI Taxonomy" id="667725"/>
    <lineage>
        <taxon>Eukaryota</taxon>
        <taxon>Ichthyosporea</taxon>
        <taxon>Ichthyophonida</taxon>
        <taxon>Sphaeroforma</taxon>
    </lineage>
</organism>
<sequence length="464" mass="51463">MGRLYKNKMLGPAEWWQQYGSIGAPTIYQYCMKYFCPVNVTVQERHWKLYKDCCSKKSSRLGELSKAQYDMVHEDGYSGPVQTKACLLTEVRANLHLTDNYTWQKADDGSWIDTTRFKISNKDYGKFTRSYIRNYNLSEEDDESDTTASKAPALIQQARNVNQYIEIFETFAFLKSNVANRASLTKKYKDLVVETGGKLYVIDCAVWVKMKSYQVRISPISPEDNSVDRSDPIKHLRMLIDSALWVSIKRATWNGYNKSIAFISKNLTANTVRLELNIIVETDVPAIQPAAAIPAIATVEAAPVAVTAIEASAAVEAHPDIEGAAPIAVPAIVPELSAHAPITCAAPAPIDTHTLPASPMTRARPPLLRKRAPSAPTTDYAELMKRPRVDVHQSEMMDPGPGPKLSELPTTVATSTHPAPACSTDLYPMSMGPTPQYITSTTLTTNQYGPVADYSRNYNTFNPQ</sequence>
<gene>
    <name evidence="1" type="ORF">SARC_09226</name>
</gene>
<dbReference type="Proteomes" id="UP000054560">
    <property type="component" value="Unassembled WGS sequence"/>
</dbReference>
<reference evidence="1 2" key="1">
    <citation type="submission" date="2011-02" db="EMBL/GenBank/DDBJ databases">
        <title>The Genome Sequence of Sphaeroforma arctica JP610.</title>
        <authorList>
            <consortium name="The Broad Institute Genome Sequencing Platform"/>
            <person name="Russ C."/>
            <person name="Cuomo C."/>
            <person name="Young S.K."/>
            <person name="Zeng Q."/>
            <person name="Gargeya S."/>
            <person name="Alvarado L."/>
            <person name="Berlin A."/>
            <person name="Chapman S.B."/>
            <person name="Chen Z."/>
            <person name="Freedman E."/>
            <person name="Gellesch M."/>
            <person name="Goldberg J."/>
            <person name="Griggs A."/>
            <person name="Gujja S."/>
            <person name="Heilman E."/>
            <person name="Heiman D."/>
            <person name="Howarth C."/>
            <person name="Mehta T."/>
            <person name="Neiman D."/>
            <person name="Pearson M."/>
            <person name="Roberts A."/>
            <person name="Saif S."/>
            <person name="Shea T."/>
            <person name="Shenoy N."/>
            <person name="Sisk P."/>
            <person name="Stolte C."/>
            <person name="Sykes S."/>
            <person name="White J."/>
            <person name="Yandava C."/>
            <person name="Burger G."/>
            <person name="Gray M.W."/>
            <person name="Holland P.W.H."/>
            <person name="King N."/>
            <person name="Lang F.B.F."/>
            <person name="Roger A.J."/>
            <person name="Ruiz-Trillo I."/>
            <person name="Haas B."/>
            <person name="Nusbaum C."/>
            <person name="Birren B."/>
        </authorList>
    </citation>
    <scope>NUCLEOTIDE SEQUENCE [LARGE SCALE GENOMIC DNA]</scope>
    <source>
        <strain evidence="1 2">JP610</strain>
    </source>
</reference>
<dbReference type="GeneID" id="25909730"/>
<name>A0A0L0FNG6_9EUKA</name>
<keyword evidence="2" id="KW-1185">Reference proteome</keyword>
<protein>
    <submittedName>
        <fullName evidence="1">Uncharacterized protein</fullName>
    </submittedName>
</protein>
<dbReference type="RefSeq" id="XP_014152244.1">
    <property type="nucleotide sequence ID" value="XM_014296769.1"/>
</dbReference>
<evidence type="ECO:0000313" key="1">
    <source>
        <dbReference type="EMBL" id="KNC78342.1"/>
    </source>
</evidence>
<dbReference type="EMBL" id="KQ242508">
    <property type="protein sequence ID" value="KNC78342.1"/>
    <property type="molecule type" value="Genomic_DNA"/>
</dbReference>
<proteinExistence type="predicted"/>
<evidence type="ECO:0000313" key="2">
    <source>
        <dbReference type="Proteomes" id="UP000054560"/>
    </source>
</evidence>